<gene>
    <name evidence="4" type="ORF">PILCRDRAFT_814348</name>
</gene>
<dbReference type="Pfam" id="PF00320">
    <property type="entry name" value="GATA"/>
    <property type="match status" value="1"/>
</dbReference>
<dbReference type="SUPFAM" id="SSF57716">
    <property type="entry name" value="Glucocorticoid receptor-like (DNA-binding domain)"/>
    <property type="match status" value="1"/>
</dbReference>
<dbReference type="Proteomes" id="UP000054166">
    <property type="component" value="Unassembled WGS sequence"/>
</dbReference>
<feature type="region of interest" description="Disordered" evidence="2">
    <location>
        <begin position="181"/>
        <end position="288"/>
    </location>
</feature>
<feature type="region of interest" description="Disordered" evidence="2">
    <location>
        <begin position="74"/>
        <end position="156"/>
    </location>
</feature>
<dbReference type="SMART" id="SM00401">
    <property type="entry name" value="ZnF_GATA"/>
    <property type="match status" value="1"/>
</dbReference>
<dbReference type="CDD" id="cd00202">
    <property type="entry name" value="ZnF_GATA"/>
    <property type="match status" value="1"/>
</dbReference>
<evidence type="ECO:0000313" key="5">
    <source>
        <dbReference type="Proteomes" id="UP000054166"/>
    </source>
</evidence>
<dbReference type="GO" id="GO:0008270">
    <property type="term" value="F:zinc ion binding"/>
    <property type="evidence" value="ECO:0007669"/>
    <property type="project" value="UniProtKB-KW"/>
</dbReference>
<organism evidence="4 5">
    <name type="scientific">Piloderma croceum (strain F 1598)</name>
    <dbReference type="NCBI Taxonomy" id="765440"/>
    <lineage>
        <taxon>Eukaryota</taxon>
        <taxon>Fungi</taxon>
        <taxon>Dikarya</taxon>
        <taxon>Basidiomycota</taxon>
        <taxon>Agaricomycotina</taxon>
        <taxon>Agaricomycetes</taxon>
        <taxon>Agaricomycetidae</taxon>
        <taxon>Atheliales</taxon>
        <taxon>Atheliaceae</taxon>
        <taxon>Piloderma</taxon>
    </lineage>
</organism>
<dbReference type="OrthoDB" id="515401at2759"/>
<feature type="domain" description="GATA-type" evidence="3">
    <location>
        <begin position="340"/>
        <end position="397"/>
    </location>
</feature>
<protein>
    <recommendedName>
        <fullName evidence="3">GATA-type domain-containing protein</fullName>
    </recommendedName>
</protein>
<feature type="region of interest" description="Disordered" evidence="2">
    <location>
        <begin position="1"/>
        <end position="27"/>
    </location>
</feature>
<keyword evidence="1" id="KW-0479">Metal-binding</keyword>
<keyword evidence="5" id="KW-1185">Reference proteome</keyword>
<dbReference type="STRING" id="765440.A0A0C3CFC2"/>
<keyword evidence="1" id="KW-0863">Zinc-finger</keyword>
<dbReference type="PROSITE" id="PS50114">
    <property type="entry name" value="GATA_ZN_FINGER_2"/>
    <property type="match status" value="1"/>
</dbReference>
<feature type="compositionally biased region" description="Basic and acidic residues" evidence="2">
    <location>
        <begin position="379"/>
        <end position="388"/>
    </location>
</feature>
<feature type="compositionally biased region" description="Low complexity" evidence="2">
    <location>
        <begin position="205"/>
        <end position="237"/>
    </location>
</feature>
<sequence>MSAALNISSSSSFLLSSPPKLTGSLSQSANQYLPGLAQHLADSSAFSMSPKSSSHYDPLRAAIKSESITLPLPPLAIDPQLEQSPRARRPDSALTPAESRDRGRRVISSPQSSSRKQERSSDIAFRRRTDERRFDPILERDRKDNHLGLPGSNKVELPGAAHLLNYSQMPHRVESLQMSNSHGRDYNHRYGYSHQPSPPPIATLSHSPSASVSSLDQSSTSSPHPSLRPLPRSSLDSAYMDPYYSQDHAPSRHPGPYPHPHTSPRSAPPYPYPPRPTFDHRYNSADSMNTSYQMPSAYSPHTTVPSMGPAPVPDMRNGQMYGVEQQQFKFTDDATTKLSDRLRRRCFNCCTSDTSTWRRSNLSPGKVLCNKCGLFERTHSRPRPEQFPHRRGSMSSSSGPVRMRTPPTQLPPIMNQPQTLPSSHHYNHPSIAPLANVPESSRGDNSNALPGVQTWINSPPTPASLPNDIRHHERKPDGSHPSPPLARQQHRHGDSPTSHAR</sequence>
<feature type="compositionally biased region" description="Basic and acidic residues" evidence="2">
    <location>
        <begin position="468"/>
        <end position="478"/>
    </location>
</feature>
<evidence type="ECO:0000259" key="3">
    <source>
        <dbReference type="PROSITE" id="PS50114"/>
    </source>
</evidence>
<feature type="compositionally biased region" description="Polar residues" evidence="2">
    <location>
        <begin position="443"/>
        <end position="458"/>
    </location>
</feature>
<dbReference type="EMBL" id="KN832977">
    <property type="protein sequence ID" value="KIM88447.1"/>
    <property type="molecule type" value="Genomic_DNA"/>
</dbReference>
<evidence type="ECO:0000256" key="2">
    <source>
        <dbReference type="SAM" id="MobiDB-lite"/>
    </source>
</evidence>
<dbReference type="GO" id="GO:0043565">
    <property type="term" value="F:sequence-specific DNA binding"/>
    <property type="evidence" value="ECO:0007669"/>
    <property type="project" value="InterPro"/>
</dbReference>
<dbReference type="GO" id="GO:0006355">
    <property type="term" value="P:regulation of DNA-templated transcription"/>
    <property type="evidence" value="ECO:0007669"/>
    <property type="project" value="InterPro"/>
</dbReference>
<reference evidence="5" key="2">
    <citation type="submission" date="2015-01" db="EMBL/GenBank/DDBJ databases">
        <title>Evolutionary Origins and Diversification of the Mycorrhizal Mutualists.</title>
        <authorList>
            <consortium name="DOE Joint Genome Institute"/>
            <consortium name="Mycorrhizal Genomics Consortium"/>
            <person name="Kohler A."/>
            <person name="Kuo A."/>
            <person name="Nagy L.G."/>
            <person name="Floudas D."/>
            <person name="Copeland A."/>
            <person name="Barry K.W."/>
            <person name="Cichocki N."/>
            <person name="Veneault-Fourrey C."/>
            <person name="LaButti K."/>
            <person name="Lindquist E.A."/>
            <person name="Lipzen A."/>
            <person name="Lundell T."/>
            <person name="Morin E."/>
            <person name="Murat C."/>
            <person name="Riley R."/>
            <person name="Ohm R."/>
            <person name="Sun H."/>
            <person name="Tunlid A."/>
            <person name="Henrissat B."/>
            <person name="Grigoriev I.V."/>
            <person name="Hibbett D.S."/>
            <person name="Martin F."/>
        </authorList>
    </citation>
    <scope>NUCLEOTIDE SEQUENCE [LARGE SCALE GENOMIC DNA]</scope>
    <source>
        <strain evidence="5">F 1598</strain>
    </source>
</reference>
<feature type="compositionally biased region" description="Low complexity" evidence="2">
    <location>
        <begin position="8"/>
        <end position="17"/>
    </location>
</feature>
<feature type="compositionally biased region" description="Basic and acidic residues" evidence="2">
    <location>
        <begin position="115"/>
        <end position="146"/>
    </location>
</feature>
<name>A0A0C3CFC2_PILCF</name>
<evidence type="ECO:0000313" key="4">
    <source>
        <dbReference type="EMBL" id="KIM88447.1"/>
    </source>
</evidence>
<feature type="region of interest" description="Disordered" evidence="2">
    <location>
        <begin position="379"/>
        <end position="501"/>
    </location>
</feature>
<keyword evidence="1" id="KW-0862">Zinc</keyword>
<accession>A0A0C3CFC2</accession>
<feature type="compositionally biased region" description="Pro residues" evidence="2">
    <location>
        <begin position="253"/>
        <end position="276"/>
    </location>
</feature>
<dbReference type="Gene3D" id="3.30.50.10">
    <property type="entry name" value="Erythroid Transcription Factor GATA-1, subunit A"/>
    <property type="match status" value="1"/>
</dbReference>
<dbReference type="HOGENOM" id="CLU_544120_0_0_1"/>
<feature type="compositionally biased region" description="Polar residues" evidence="2">
    <location>
        <begin position="415"/>
        <end position="424"/>
    </location>
</feature>
<dbReference type="AlphaFoldDB" id="A0A0C3CFC2"/>
<dbReference type="InterPro" id="IPR000679">
    <property type="entry name" value="Znf_GATA"/>
</dbReference>
<dbReference type="InterPro" id="IPR013088">
    <property type="entry name" value="Znf_NHR/GATA"/>
</dbReference>
<proteinExistence type="predicted"/>
<dbReference type="InParanoid" id="A0A0C3CFC2"/>
<reference evidence="4 5" key="1">
    <citation type="submission" date="2014-04" db="EMBL/GenBank/DDBJ databases">
        <authorList>
            <consortium name="DOE Joint Genome Institute"/>
            <person name="Kuo A."/>
            <person name="Tarkka M."/>
            <person name="Buscot F."/>
            <person name="Kohler A."/>
            <person name="Nagy L.G."/>
            <person name="Floudas D."/>
            <person name="Copeland A."/>
            <person name="Barry K.W."/>
            <person name="Cichocki N."/>
            <person name="Veneault-Fourrey C."/>
            <person name="LaButti K."/>
            <person name="Lindquist E.A."/>
            <person name="Lipzen A."/>
            <person name="Lundell T."/>
            <person name="Morin E."/>
            <person name="Murat C."/>
            <person name="Sun H."/>
            <person name="Tunlid A."/>
            <person name="Henrissat B."/>
            <person name="Grigoriev I.V."/>
            <person name="Hibbett D.S."/>
            <person name="Martin F."/>
            <person name="Nordberg H.P."/>
            <person name="Cantor M.N."/>
            <person name="Hua S.X."/>
        </authorList>
    </citation>
    <scope>NUCLEOTIDE SEQUENCE [LARGE SCALE GENOMIC DNA]</scope>
    <source>
        <strain evidence="4 5">F 1598</strain>
    </source>
</reference>
<evidence type="ECO:0000256" key="1">
    <source>
        <dbReference type="PROSITE-ProRule" id="PRU00094"/>
    </source>
</evidence>